<keyword evidence="4" id="KW-1185">Reference proteome</keyword>
<feature type="transmembrane region" description="Helical" evidence="1">
    <location>
        <begin position="109"/>
        <end position="130"/>
    </location>
</feature>
<evidence type="ECO:0000313" key="3">
    <source>
        <dbReference type="EMBL" id="THH07943.1"/>
    </source>
</evidence>
<accession>A0A4V3XD09</accession>
<name>A0A4V3XD09_9AGAM</name>
<dbReference type="AlphaFoldDB" id="A0A4V3XD09"/>
<dbReference type="InterPro" id="IPR056119">
    <property type="entry name" value="DUF7702"/>
</dbReference>
<proteinExistence type="predicted"/>
<feature type="domain" description="DUF7702" evidence="2">
    <location>
        <begin position="33"/>
        <end position="284"/>
    </location>
</feature>
<keyword evidence="1" id="KW-1133">Transmembrane helix</keyword>
<comment type="caution">
    <text evidence="3">The sequence shown here is derived from an EMBL/GenBank/DDBJ whole genome shotgun (WGS) entry which is preliminary data.</text>
</comment>
<reference evidence="3 4" key="1">
    <citation type="submission" date="2019-02" db="EMBL/GenBank/DDBJ databases">
        <title>Genome sequencing of the rare red list fungi Phellinidium pouzarii.</title>
        <authorList>
            <person name="Buettner E."/>
            <person name="Kellner H."/>
        </authorList>
    </citation>
    <scope>NUCLEOTIDE SEQUENCE [LARGE SCALE GENOMIC DNA]</scope>
    <source>
        <strain evidence="3 4">DSM 108285</strain>
    </source>
</reference>
<dbReference type="Proteomes" id="UP000308199">
    <property type="component" value="Unassembled WGS sequence"/>
</dbReference>
<dbReference type="PANTHER" id="PTHR42109">
    <property type="entry name" value="UNPLACED GENOMIC SCAFFOLD UM_SCAF_CONTIG_1.265, WHOLE GENOME SHOTGUN SEQUENCE"/>
    <property type="match status" value="1"/>
</dbReference>
<dbReference type="Pfam" id="PF24800">
    <property type="entry name" value="DUF7702"/>
    <property type="match status" value="1"/>
</dbReference>
<feature type="transmembrane region" description="Helical" evidence="1">
    <location>
        <begin position="39"/>
        <end position="57"/>
    </location>
</feature>
<keyword evidence="1" id="KW-0472">Membrane</keyword>
<feature type="transmembrane region" description="Helical" evidence="1">
    <location>
        <begin position="261"/>
        <end position="282"/>
    </location>
</feature>
<dbReference type="OrthoDB" id="2560628at2759"/>
<sequence length="328" mass="36021">MHLDWHIKSNMQIAVRTKHPVASETVASLSHYLDPRGDISVAVIIIYLVVFCLALTLTLRHGFSRQAGWLYLVTFSLFRITGGATHVAAEETSPPNTNLFITAFAFEGAGLSPLLLCAMSFLGVVGSRVFEDHPLVSIAKLRLVRLAITAGLVISIIGATEADSASKSGSSSTLRRVGAIILAICYGVIFVIQLILWQSQDRLVKFQRTLLKAISCTIPFFVIRVLYTVLSAFSPTNLAGITSSSSSILAKFNTISGSWEIYFFMGIVMELFIVSILIFFGLRLPISKEIDYQETRTDSPSLGRAQFYPPQTLGTSYPPQTFHKAYAQ</sequence>
<feature type="transmembrane region" description="Helical" evidence="1">
    <location>
        <begin position="69"/>
        <end position="89"/>
    </location>
</feature>
<dbReference type="PANTHER" id="PTHR42109:SF2">
    <property type="entry name" value="INTEGRAL MEMBRANE PROTEIN"/>
    <property type="match status" value="1"/>
</dbReference>
<feature type="transmembrane region" description="Helical" evidence="1">
    <location>
        <begin position="142"/>
        <end position="159"/>
    </location>
</feature>
<evidence type="ECO:0000256" key="1">
    <source>
        <dbReference type="SAM" id="Phobius"/>
    </source>
</evidence>
<evidence type="ECO:0000313" key="4">
    <source>
        <dbReference type="Proteomes" id="UP000308199"/>
    </source>
</evidence>
<keyword evidence="1" id="KW-0812">Transmembrane</keyword>
<dbReference type="EMBL" id="SGPK01000120">
    <property type="protein sequence ID" value="THH07943.1"/>
    <property type="molecule type" value="Genomic_DNA"/>
</dbReference>
<evidence type="ECO:0000259" key="2">
    <source>
        <dbReference type="Pfam" id="PF24800"/>
    </source>
</evidence>
<protein>
    <recommendedName>
        <fullName evidence="2">DUF7702 domain-containing protein</fullName>
    </recommendedName>
</protein>
<gene>
    <name evidence="3" type="ORF">EW145_g3038</name>
</gene>
<organism evidence="3 4">
    <name type="scientific">Phellinidium pouzarii</name>
    <dbReference type="NCBI Taxonomy" id="167371"/>
    <lineage>
        <taxon>Eukaryota</taxon>
        <taxon>Fungi</taxon>
        <taxon>Dikarya</taxon>
        <taxon>Basidiomycota</taxon>
        <taxon>Agaricomycotina</taxon>
        <taxon>Agaricomycetes</taxon>
        <taxon>Hymenochaetales</taxon>
        <taxon>Hymenochaetaceae</taxon>
        <taxon>Phellinidium</taxon>
    </lineage>
</organism>
<feature type="transmembrane region" description="Helical" evidence="1">
    <location>
        <begin position="179"/>
        <end position="197"/>
    </location>
</feature>